<name>A0A6A4X1E9_AMPAM</name>
<dbReference type="Gene3D" id="3.40.50.1820">
    <property type="entry name" value="alpha/beta hydrolase"/>
    <property type="match status" value="2"/>
</dbReference>
<feature type="signal peptide" evidence="1">
    <location>
        <begin position="1"/>
        <end position="18"/>
    </location>
</feature>
<dbReference type="InterPro" id="IPR029058">
    <property type="entry name" value="AB_hydrolase_fold"/>
</dbReference>
<keyword evidence="3" id="KW-1185">Reference proteome</keyword>
<dbReference type="GO" id="GO:0006629">
    <property type="term" value="P:lipid metabolic process"/>
    <property type="evidence" value="ECO:0007669"/>
    <property type="project" value="InterPro"/>
</dbReference>
<dbReference type="GO" id="GO:0008374">
    <property type="term" value="F:O-acyltransferase activity"/>
    <property type="evidence" value="ECO:0007669"/>
    <property type="project" value="InterPro"/>
</dbReference>
<sequence>MRIFHGIIVFGLIWTTSATPLTFGKFYGDKGKTPTRHPVILVPGDGGSKMMAKLNKTSGPHYWCYQHTSFYLLWLNLDVLFSKFMDCFVDNMKLTYNITDRKTYNTPGVETVVPGFGTTDTIENLSDWNSIFFSYTQYFYHIVENMVTQLNYTRNVDVVGAPYDFRKAPSECPGGGEGAPYDFRKAPNELGVFLANLTRLTEQVYYRNANRRVVLVTHSYGCPLTLHWLHSRPQAWKDKFIEQWVSLAGPFAGTALSYEVYAAGYNLNVWELSGSRLRQEQRTSPSLAFLSPSPQAWPKDYVFLSTPETNYTLQNVQQFFTDINYTVGWEMRKDTAGLLDITQPPGVSMYCVYGNGSATTERVVYTDMAKFPDTPDHVVKGAGDGTVNLRSLQWCESWRGRQRQPLVSRLYPDADHMGMITKPAMAAEIVNHLAALNGGQLV</sequence>
<evidence type="ECO:0000313" key="2">
    <source>
        <dbReference type="EMBL" id="KAF0309880.1"/>
    </source>
</evidence>
<keyword evidence="1" id="KW-0732">Signal</keyword>
<evidence type="ECO:0000313" key="3">
    <source>
        <dbReference type="Proteomes" id="UP000440578"/>
    </source>
</evidence>
<dbReference type="PANTHER" id="PTHR11440">
    <property type="entry name" value="LECITHIN-CHOLESTEROL ACYLTRANSFERASE-RELATED"/>
    <property type="match status" value="1"/>
</dbReference>
<proteinExistence type="predicted"/>
<dbReference type="AlphaFoldDB" id="A0A6A4X1E9"/>
<organism evidence="2 3">
    <name type="scientific">Amphibalanus amphitrite</name>
    <name type="common">Striped barnacle</name>
    <name type="synonym">Balanus amphitrite</name>
    <dbReference type="NCBI Taxonomy" id="1232801"/>
    <lineage>
        <taxon>Eukaryota</taxon>
        <taxon>Metazoa</taxon>
        <taxon>Ecdysozoa</taxon>
        <taxon>Arthropoda</taxon>
        <taxon>Crustacea</taxon>
        <taxon>Multicrustacea</taxon>
        <taxon>Cirripedia</taxon>
        <taxon>Thoracica</taxon>
        <taxon>Thoracicalcarea</taxon>
        <taxon>Balanomorpha</taxon>
        <taxon>Balanoidea</taxon>
        <taxon>Balanidae</taxon>
        <taxon>Amphibalaninae</taxon>
        <taxon>Amphibalanus</taxon>
    </lineage>
</organism>
<dbReference type="Pfam" id="PF02450">
    <property type="entry name" value="LCAT"/>
    <property type="match status" value="2"/>
</dbReference>
<evidence type="ECO:0000256" key="1">
    <source>
        <dbReference type="SAM" id="SignalP"/>
    </source>
</evidence>
<dbReference type="EMBL" id="VIIS01000366">
    <property type="protein sequence ID" value="KAF0309880.1"/>
    <property type="molecule type" value="Genomic_DNA"/>
</dbReference>
<gene>
    <name evidence="2" type="primary">PLA2G15</name>
    <name evidence="2" type="ORF">FJT64_019036</name>
</gene>
<dbReference type="SUPFAM" id="SSF53474">
    <property type="entry name" value="alpha/beta-Hydrolases"/>
    <property type="match status" value="1"/>
</dbReference>
<reference evidence="2 3" key="1">
    <citation type="submission" date="2019-07" db="EMBL/GenBank/DDBJ databases">
        <title>Draft genome assembly of a fouling barnacle, Amphibalanus amphitrite (Darwin, 1854): The first reference genome for Thecostraca.</title>
        <authorList>
            <person name="Kim W."/>
        </authorList>
    </citation>
    <scope>NUCLEOTIDE SEQUENCE [LARGE SCALE GENOMIC DNA]</scope>
    <source>
        <strain evidence="2">SNU_AA5</strain>
        <tissue evidence="2">Soma without cirri and trophi</tissue>
    </source>
</reference>
<dbReference type="Proteomes" id="UP000440578">
    <property type="component" value="Unassembled WGS sequence"/>
</dbReference>
<accession>A0A6A4X1E9</accession>
<dbReference type="InterPro" id="IPR003386">
    <property type="entry name" value="LACT/PDAT_acylTrfase"/>
</dbReference>
<dbReference type="OrthoDB" id="190846at2759"/>
<protein>
    <submittedName>
        <fullName evidence="2">Group XV phospholipase A2</fullName>
    </submittedName>
</protein>
<feature type="chain" id="PRO_5025389532" evidence="1">
    <location>
        <begin position="19"/>
        <end position="442"/>
    </location>
</feature>
<comment type="caution">
    <text evidence="2">The sequence shown here is derived from an EMBL/GenBank/DDBJ whole genome shotgun (WGS) entry which is preliminary data.</text>
</comment>